<reference evidence="3 4" key="1">
    <citation type="journal article" date="2019" name="ACS Chem. Biol.">
        <title>Identification and Mobilization of a Cryptic Antibiotic Biosynthesis Gene Locus from a Human-Pathogenic Nocardia Isolate.</title>
        <authorList>
            <person name="Herisse M."/>
            <person name="Ishida K."/>
            <person name="Porter J.L."/>
            <person name="Howden B."/>
            <person name="Hertweck C."/>
            <person name="Stinear T.P."/>
            <person name="Pidot S.J."/>
        </authorList>
    </citation>
    <scope>NUCLEOTIDE SEQUENCE [LARGE SCALE GENOMIC DNA]</scope>
    <source>
        <strain evidence="3 4">AUSMDU00012717</strain>
    </source>
</reference>
<dbReference type="KEGG" id="nah:F5544_41800"/>
<feature type="compositionally biased region" description="Pro residues" evidence="2">
    <location>
        <begin position="66"/>
        <end position="76"/>
    </location>
</feature>
<dbReference type="PANTHER" id="PTHR18964:SF149">
    <property type="entry name" value="BIFUNCTIONAL UDP-N-ACETYLGLUCOSAMINE 2-EPIMERASE_N-ACETYLMANNOSAMINE KINASE"/>
    <property type="match status" value="1"/>
</dbReference>
<evidence type="ECO:0000313" key="4">
    <source>
        <dbReference type="Proteomes" id="UP000503540"/>
    </source>
</evidence>
<name>A0A6G9YSR9_9NOCA</name>
<sequence>MAARPDQHRDARARGVGIRAAGAELRGRCRGHRGPPGIPRYRSDGRSRSSATALHPAGGRSRPRPRPPAQPGPLDHPGPVRQGHTVTGATSKPTTSARPGTTVPEMGAAEFTGDLSPDALVLGIDVGGTTMKGEITDAAGLVYAAGVLETPKGEAAFDTMVALGDQLLADLTDAQRDLVARGAVIVPGIVDIARDMAVFSSNIGWRDVVIGDRFSEPWGMPVLFEHDVTVAGWAEWRFGAGQGVDDVCVLMLGTGISGTLSVGGRLVRSGYGQVGEYGHIPVRYPNGLRCACGNIGCVETVASGASVARAYAARTGRETRGAAEVFALLDTDPDAKAVIADAVDALADGLIGVVHAVCPRLVVLGGGLAGAGAALTEPLHQAISERLRLVPAPEVVVGRFGARAGLIGAARFARYGDLL</sequence>
<dbReference type="InterPro" id="IPR043129">
    <property type="entry name" value="ATPase_NBD"/>
</dbReference>
<dbReference type="SUPFAM" id="SSF53067">
    <property type="entry name" value="Actin-like ATPase domain"/>
    <property type="match status" value="1"/>
</dbReference>
<feature type="region of interest" description="Disordered" evidence="2">
    <location>
        <begin position="1"/>
        <end position="110"/>
    </location>
</feature>
<evidence type="ECO:0000256" key="2">
    <source>
        <dbReference type="SAM" id="MobiDB-lite"/>
    </source>
</evidence>
<feature type="compositionally biased region" description="Polar residues" evidence="2">
    <location>
        <begin position="84"/>
        <end position="99"/>
    </location>
</feature>
<proteinExistence type="inferred from homology"/>
<dbReference type="Pfam" id="PF00480">
    <property type="entry name" value="ROK"/>
    <property type="match status" value="1"/>
</dbReference>
<comment type="similarity">
    <text evidence="1">Belongs to the ROK (NagC/XylR) family.</text>
</comment>
<dbReference type="AlphaFoldDB" id="A0A6G9YSR9"/>
<gene>
    <name evidence="3" type="ORF">F5544_41800</name>
</gene>
<feature type="compositionally biased region" description="Low complexity" evidence="2">
    <location>
        <begin position="14"/>
        <end position="23"/>
    </location>
</feature>
<dbReference type="InterPro" id="IPR000600">
    <property type="entry name" value="ROK"/>
</dbReference>
<dbReference type="EMBL" id="CP046172">
    <property type="protein sequence ID" value="QIS16170.1"/>
    <property type="molecule type" value="Genomic_DNA"/>
</dbReference>
<dbReference type="PANTHER" id="PTHR18964">
    <property type="entry name" value="ROK (REPRESSOR, ORF, KINASE) FAMILY"/>
    <property type="match status" value="1"/>
</dbReference>
<dbReference type="Gene3D" id="3.30.420.40">
    <property type="match status" value="2"/>
</dbReference>
<feature type="compositionally biased region" description="Basic and acidic residues" evidence="2">
    <location>
        <begin position="1"/>
        <end position="13"/>
    </location>
</feature>
<protein>
    <submittedName>
        <fullName evidence="3">ROK family protein</fullName>
    </submittedName>
</protein>
<evidence type="ECO:0000256" key="1">
    <source>
        <dbReference type="ARBA" id="ARBA00006479"/>
    </source>
</evidence>
<keyword evidence="4" id="KW-1185">Reference proteome</keyword>
<accession>A0A6G9YSR9</accession>
<organism evidence="3 4">
    <name type="scientific">Nocardia arthritidis</name>
    <dbReference type="NCBI Taxonomy" id="228602"/>
    <lineage>
        <taxon>Bacteria</taxon>
        <taxon>Bacillati</taxon>
        <taxon>Actinomycetota</taxon>
        <taxon>Actinomycetes</taxon>
        <taxon>Mycobacteriales</taxon>
        <taxon>Nocardiaceae</taxon>
        <taxon>Nocardia</taxon>
    </lineage>
</organism>
<dbReference type="Proteomes" id="UP000503540">
    <property type="component" value="Chromosome"/>
</dbReference>
<evidence type="ECO:0000313" key="3">
    <source>
        <dbReference type="EMBL" id="QIS16170.1"/>
    </source>
</evidence>